<dbReference type="GO" id="GO:0000155">
    <property type="term" value="F:phosphorelay sensor kinase activity"/>
    <property type="evidence" value="ECO:0007669"/>
    <property type="project" value="InterPro"/>
</dbReference>
<dbReference type="Pfam" id="PF02518">
    <property type="entry name" value="HATPase_c"/>
    <property type="match status" value="2"/>
</dbReference>
<dbReference type="EMBL" id="FN650140">
    <property type="protein sequence ID" value="CBJ11031.1"/>
    <property type="molecule type" value="Genomic_DNA"/>
</dbReference>
<feature type="modified residue" description="4-aspartylphosphate" evidence="6">
    <location>
        <position position="505"/>
    </location>
</feature>
<dbReference type="eggNOG" id="COG4251">
    <property type="taxonomic scope" value="Bacteria"/>
</dbReference>
<dbReference type="PANTHER" id="PTHR43547:SF2">
    <property type="entry name" value="HYBRID SIGNAL TRANSDUCTION HISTIDINE KINASE C"/>
    <property type="match status" value="1"/>
</dbReference>
<dbReference type="InterPro" id="IPR004358">
    <property type="entry name" value="Sig_transdc_His_kin-like_C"/>
</dbReference>
<dbReference type="GO" id="GO:0005886">
    <property type="term" value="C:plasma membrane"/>
    <property type="evidence" value="ECO:0007669"/>
    <property type="project" value="UniProtKB-ARBA"/>
</dbReference>
<evidence type="ECO:0000259" key="7">
    <source>
        <dbReference type="PROSITE" id="PS50109"/>
    </source>
</evidence>
<proteinExistence type="predicted"/>
<name>D3HQ64_LEGLN</name>
<feature type="domain" description="Histidine kinase" evidence="7">
    <location>
        <begin position="199"/>
        <end position="414"/>
    </location>
</feature>
<dbReference type="PANTHER" id="PTHR43547">
    <property type="entry name" value="TWO-COMPONENT HISTIDINE KINASE"/>
    <property type="match status" value="1"/>
</dbReference>
<accession>D3HQ64</accession>
<dbReference type="InterPro" id="IPR035965">
    <property type="entry name" value="PAS-like_dom_sf"/>
</dbReference>
<dbReference type="AlphaFoldDB" id="D3HQ64"/>
<keyword evidence="3 6" id="KW-0597">Phosphoprotein</keyword>
<comment type="catalytic activity">
    <reaction evidence="1">
        <text>ATP + protein L-histidine = ADP + protein N-phospho-L-histidine.</text>
        <dbReference type="EC" id="2.7.13.3"/>
    </reaction>
</comment>
<dbReference type="CDD" id="cd17574">
    <property type="entry name" value="REC_OmpR"/>
    <property type="match status" value="1"/>
</dbReference>
<dbReference type="FunFam" id="3.30.565.10:FF:000006">
    <property type="entry name" value="Sensor histidine kinase WalK"/>
    <property type="match status" value="1"/>
</dbReference>
<dbReference type="GeneID" id="40924928"/>
<dbReference type="CDD" id="cd00082">
    <property type="entry name" value="HisKA"/>
    <property type="match status" value="2"/>
</dbReference>
<dbReference type="EC" id="2.7.13.3" evidence="2"/>
<dbReference type="HOGENOM" id="CLU_333927_0_0_6"/>
<evidence type="ECO:0000256" key="4">
    <source>
        <dbReference type="ARBA" id="ARBA00022679"/>
    </source>
</evidence>
<evidence type="ECO:0000313" key="10">
    <source>
        <dbReference type="Proteomes" id="UP000001060"/>
    </source>
</evidence>
<evidence type="ECO:0000256" key="2">
    <source>
        <dbReference type="ARBA" id="ARBA00012438"/>
    </source>
</evidence>
<dbReference type="SMART" id="SM00387">
    <property type="entry name" value="HATPase_c"/>
    <property type="match status" value="2"/>
</dbReference>
<evidence type="ECO:0000313" key="9">
    <source>
        <dbReference type="EMBL" id="CBJ11031.1"/>
    </source>
</evidence>
<dbReference type="InterPro" id="IPR003594">
    <property type="entry name" value="HATPase_dom"/>
</dbReference>
<dbReference type="RefSeq" id="WP_003632696.1">
    <property type="nucleotide sequence ID" value="NC_013861.1"/>
</dbReference>
<dbReference type="SUPFAM" id="SSF47384">
    <property type="entry name" value="Homodimeric domain of signal transducing histidine kinase"/>
    <property type="match status" value="1"/>
</dbReference>
<dbReference type="InterPro" id="IPR001789">
    <property type="entry name" value="Sig_transdc_resp-reg_receiver"/>
</dbReference>
<dbReference type="SMART" id="SM00448">
    <property type="entry name" value="REC"/>
    <property type="match status" value="1"/>
</dbReference>
<dbReference type="Pfam" id="PF00072">
    <property type="entry name" value="Response_reg"/>
    <property type="match status" value="1"/>
</dbReference>
<dbReference type="Gene3D" id="1.10.287.130">
    <property type="match status" value="2"/>
</dbReference>
<evidence type="ECO:0000256" key="5">
    <source>
        <dbReference type="ARBA" id="ARBA00022777"/>
    </source>
</evidence>
<dbReference type="SUPFAM" id="SSF52172">
    <property type="entry name" value="CheY-like"/>
    <property type="match status" value="1"/>
</dbReference>
<protein>
    <recommendedName>
        <fullName evidence="2">histidine kinase</fullName>
        <ecNumber evidence="2">2.7.13.3</ecNumber>
    </recommendedName>
</protein>
<keyword evidence="5 9" id="KW-0418">Kinase</keyword>
<dbReference type="STRING" id="661367.LLO_0690"/>
<reference evidence="9 10" key="1">
    <citation type="journal article" date="2010" name="PLoS Genet.">
        <title>Analysis of the Legionella longbeachae genome and transcriptome uncovers unique strategies to cause Legionnaires' disease.</title>
        <authorList>
            <person name="Cazalet C."/>
            <person name="Gomez-Valero L."/>
            <person name="Rusniok C."/>
            <person name="Lomma M."/>
            <person name="Dervins-Ravault D."/>
            <person name="Newton H."/>
            <person name="Sansom F."/>
            <person name="Jarraud S."/>
            <person name="Zidane N."/>
            <person name="Ma L."/>
            <person name="Bouchier C."/>
            <person name="Etienne J."/>
            <person name="Hartland E."/>
            <person name="Buchrieser C."/>
        </authorList>
    </citation>
    <scope>NUCLEOTIDE SEQUENCE [LARGE SCALE GENOMIC DNA]</scope>
    <source>
        <strain evidence="9 10">NSW150</strain>
    </source>
</reference>
<dbReference type="InterPro" id="IPR036890">
    <property type="entry name" value="HATPase_C_sf"/>
</dbReference>
<dbReference type="OrthoDB" id="9768069at2"/>
<dbReference type="InterPro" id="IPR011006">
    <property type="entry name" value="CheY-like_superfamily"/>
</dbReference>
<organism evidence="9 10">
    <name type="scientific">Legionella longbeachae serogroup 1 (strain NSW150)</name>
    <dbReference type="NCBI Taxonomy" id="661367"/>
    <lineage>
        <taxon>Bacteria</taxon>
        <taxon>Pseudomonadati</taxon>
        <taxon>Pseudomonadota</taxon>
        <taxon>Gammaproteobacteria</taxon>
        <taxon>Legionellales</taxon>
        <taxon>Legionellaceae</taxon>
        <taxon>Legionella</taxon>
    </lineage>
</organism>
<dbReference type="InterPro" id="IPR005467">
    <property type="entry name" value="His_kinase_dom"/>
</dbReference>
<dbReference type="PROSITE" id="PS50109">
    <property type="entry name" value="HIS_KIN"/>
    <property type="match status" value="2"/>
</dbReference>
<dbReference type="PROSITE" id="PS50110">
    <property type="entry name" value="RESPONSE_REGULATORY"/>
    <property type="match status" value="1"/>
</dbReference>
<evidence type="ECO:0000256" key="1">
    <source>
        <dbReference type="ARBA" id="ARBA00000085"/>
    </source>
</evidence>
<keyword evidence="10" id="KW-1185">Reference proteome</keyword>
<dbReference type="Proteomes" id="UP000001060">
    <property type="component" value="Chromosome"/>
</dbReference>
<feature type="domain" description="Histidine kinase" evidence="7">
    <location>
        <begin position="587"/>
        <end position="798"/>
    </location>
</feature>
<dbReference type="InterPro" id="IPR036097">
    <property type="entry name" value="HisK_dim/P_sf"/>
</dbReference>
<dbReference type="PRINTS" id="PR00344">
    <property type="entry name" value="BCTRLSENSOR"/>
</dbReference>
<dbReference type="Gene3D" id="3.30.565.10">
    <property type="entry name" value="Histidine kinase-like ATPase, C-terminal domain"/>
    <property type="match status" value="2"/>
</dbReference>
<evidence type="ECO:0000256" key="6">
    <source>
        <dbReference type="PROSITE-ProRule" id="PRU00169"/>
    </source>
</evidence>
<sequence length="806" mass="92424">MENKKGAIDFKLIFESIPGLYLILDKNFTIIGASNNYLRSTMVTREQIIGKNIFKAFPDNPEDPCATGEINLRASLNRVLKNKTYDTMAIQKYDIRRPQEKGGGYEERYWSPINLPVLDAHNRIKYIIHRVEDVTEYIQLKKSRSEQLKIMEELRTRAGEMEIEIYQRAQEIQTVNKQLQEVNSHLALLDQMKTQFFANISHELRTPLMLILGPIDSLLQDKPLSSLQTKKLRLIKENALLLSKHVNDLLDIAKFDAAKLEINYYDIDFVQLIKKVLSLFEADIEAKEFQVSCDFPKTLLIQIDSEKIERVVLNLLSNSIKFNPIHGIINLKLHKKKNYAEFSIEDNGPGIPSKFKEAIFERFFQMEESLYHSAGTGLGLAIVKDFVELHKGTINVQKSELGGARFVIQIPLKAPENQLVHHTHPPLKMLEIPRYVKEQQKSGFLQTKGIENANCPLVLIVEDNPAMNEFLCEILSKEYRIICAHDGKEGLEKAIEFLPHVIISDIMMPDMNGIEMVHAIRKHSSLLSTPIMIVTAKADDDLRVRILQEGAQDYMTKPFSAQELKARIANLVLVKNAEDELERFVYLASHDLKSPLPAIEHLVSWIEEDTENQLTPQSRKYLSFLRKRAYRMSNLLDGLLKYAQAGVIHSKVETINFSELVNNVVHKVDSANDFDIHCDRCNFSIKAERTPLQEVLYELIDNSVKHHHLHKGHIKVGVIEKKACYEFFVADDGPGIESAYQDRIFQLFQTLQPRDIFESCGVGLSIAKKIVETHGSNIWVESAKNQGAVFHFTWPKRTEHLRNIKK</sequence>
<dbReference type="InterPro" id="IPR003661">
    <property type="entry name" value="HisK_dim/P_dom"/>
</dbReference>
<dbReference type="SUPFAM" id="SSF55874">
    <property type="entry name" value="ATPase domain of HSP90 chaperone/DNA topoisomerase II/histidine kinase"/>
    <property type="match status" value="2"/>
</dbReference>
<dbReference type="SUPFAM" id="SSF55785">
    <property type="entry name" value="PYP-like sensor domain (PAS domain)"/>
    <property type="match status" value="1"/>
</dbReference>
<dbReference type="Pfam" id="PF00512">
    <property type="entry name" value="HisKA"/>
    <property type="match status" value="2"/>
</dbReference>
<evidence type="ECO:0000259" key="8">
    <source>
        <dbReference type="PROSITE" id="PS50110"/>
    </source>
</evidence>
<dbReference type="eggNOG" id="COG5002">
    <property type="taxonomic scope" value="Bacteria"/>
</dbReference>
<dbReference type="Gene3D" id="3.40.50.2300">
    <property type="match status" value="1"/>
</dbReference>
<feature type="domain" description="Response regulatory" evidence="8">
    <location>
        <begin position="457"/>
        <end position="572"/>
    </location>
</feature>
<dbReference type="KEGG" id="llo:LLO_0690"/>
<evidence type="ECO:0000256" key="3">
    <source>
        <dbReference type="ARBA" id="ARBA00022553"/>
    </source>
</evidence>
<gene>
    <name evidence="9" type="ordered locus">LLO_0690</name>
</gene>
<dbReference type="eggNOG" id="COG0745">
    <property type="taxonomic scope" value="Bacteria"/>
</dbReference>
<dbReference type="SMART" id="SM00388">
    <property type="entry name" value="HisKA"/>
    <property type="match status" value="2"/>
</dbReference>
<dbReference type="Gene3D" id="3.30.450.20">
    <property type="entry name" value="PAS domain"/>
    <property type="match status" value="1"/>
</dbReference>
<keyword evidence="4" id="KW-0808">Transferase</keyword>